<accession>A0ABD1DK83</accession>
<name>A0ABD1DK83_CULPP</name>
<dbReference type="GO" id="GO:0005840">
    <property type="term" value="C:ribosome"/>
    <property type="evidence" value="ECO:0007669"/>
    <property type="project" value="UniProtKB-KW"/>
</dbReference>
<feature type="domain" description="Large ribosomal subunit protein uL15/eL18" evidence="4">
    <location>
        <begin position="275"/>
        <end position="332"/>
    </location>
</feature>
<dbReference type="Pfam" id="PF17135">
    <property type="entry name" value="Ribosomal_L18"/>
    <property type="match status" value="1"/>
</dbReference>
<evidence type="ECO:0000256" key="1">
    <source>
        <dbReference type="ARBA" id="ARBA00022980"/>
    </source>
</evidence>
<dbReference type="Proteomes" id="UP001562425">
    <property type="component" value="Unassembled WGS sequence"/>
</dbReference>
<dbReference type="AlphaFoldDB" id="A0ABD1DK83"/>
<keyword evidence="1" id="KW-0689">Ribosomal protein</keyword>
<keyword evidence="6" id="KW-1185">Reference proteome</keyword>
<dbReference type="Gene3D" id="3.100.10.10">
    <property type="match status" value="1"/>
</dbReference>
<sequence length="332" mass="36072">MEVLAKYAQAEKEKLKTLIDFTSFDCVRPLHTSIAITTQSQTKKKQAEIAKLQIPATTKAIIIKTEADKLEVLENQRVIRLQDLPNNWSLIRSGHFFGRIREQHTWNGARAWPPKFQDETASSTPGTEQRDEGGKGTPPRFQDESAISTPGTEQRDKGGKGTPPRFQDESASSTPGTEQGDEGGKGTPPRFQHETASSTPGTEQGEDGGKGTPPRFQDESASSTPGTEQGDEGGKGTPPRFQDETASSTPGTEQGEDGGKGTLPITPVRVDDELPPIALSRVSKLLKLRGKDESTVAVVVETVINADRQLYVPKMDVCALLVTDKARERILK</sequence>
<evidence type="ECO:0000313" key="5">
    <source>
        <dbReference type="EMBL" id="KAL1399829.1"/>
    </source>
</evidence>
<evidence type="ECO:0000256" key="3">
    <source>
        <dbReference type="SAM" id="MobiDB-lite"/>
    </source>
</evidence>
<feature type="region of interest" description="Disordered" evidence="3">
    <location>
        <begin position="108"/>
        <end position="268"/>
    </location>
</feature>
<proteinExistence type="predicted"/>
<dbReference type="GO" id="GO:1990904">
    <property type="term" value="C:ribonucleoprotein complex"/>
    <property type="evidence" value="ECO:0007669"/>
    <property type="project" value="UniProtKB-KW"/>
</dbReference>
<evidence type="ECO:0000256" key="2">
    <source>
        <dbReference type="ARBA" id="ARBA00023274"/>
    </source>
</evidence>
<dbReference type="EMBL" id="JBEHCU010005442">
    <property type="protein sequence ID" value="KAL1399829.1"/>
    <property type="molecule type" value="Genomic_DNA"/>
</dbReference>
<evidence type="ECO:0000313" key="6">
    <source>
        <dbReference type="Proteomes" id="UP001562425"/>
    </source>
</evidence>
<gene>
    <name evidence="5" type="ORF">pipiens_007922</name>
</gene>
<protein>
    <recommendedName>
        <fullName evidence="4">Large ribosomal subunit protein uL15/eL18 domain-containing protein</fullName>
    </recommendedName>
</protein>
<evidence type="ECO:0000259" key="4">
    <source>
        <dbReference type="Pfam" id="PF17135"/>
    </source>
</evidence>
<reference evidence="5 6" key="1">
    <citation type="submission" date="2024-05" db="EMBL/GenBank/DDBJ databases">
        <title>Culex pipiens pipiens assembly and annotation.</title>
        <authorList>
            <person name="Alout H."/>
            <person name="Durand T."/>
        </authorList>
    </citation>
    <scope>NUCLEOTIDE SEQUENCE [LARGE SCALE GENOMIC DNA]</scope>
    <source>
        <strain evidence="5">HA-2024</strain>
        <tissue evidence="5">Whole body</tissue>
    </source>
</reference>
<organism evidence="5 6">
    <name type="scientific">Culex pipiens pipiens</name>
    <name type="common">Northern house mosquito</name>
    <dbReference type="NCBI Taxonomy" id="38569"/>
    <lineage>
        <taxon>Eukaryota</taxon>
        <taxon>Metazoa</taxon>
        <taxon>Ecdysozoa</taxon>
        <taxon>Arthropoda</taxon>
        <taxon>Hexapoda</taxon>
        <taxon>Insecta</taxon>
        <taxon>Pterygota</taxon>
        <taxon>Neoptera</taxon>
        <taxon>Endopterygota</taxon>
        <taxon>Diptera</taxon>
        <taxon>Nematocera</taxon>
        <taxon>Culicoidea</taxon>
        <taxon>Culicidae</taxon>
        <taxon>Culicinae</taxon>
        <taxon>Culicini</taxon>
        <taxon>Culex</taxon>
        <taxon>Culex</taxon>
    </lineage>
</organism>
<keyword evidence="2" id="KW-0687">Ribonucleoprotein</keyword>
<dbReference type="InterPro" id="IPR021131">
    <property type="entry name" value="Ribosomal_uL15/eL18"/>
</dbReference>
<comment type="caution">
    <text evidence="5">The sequence shown here is derived from an EMBL/GenBank/DDBJ whole genome shotgun (WGS) entry which is preliminary data.</text>
</comment>